<comment type="caution">
    <text evidence="3">The sequence shown here is derived from an EMBL/GenBank/DDBJ whole genome shotgun (WGS) entry which is preliminary data.</text>
</comment>
<evidence type="ECO:0000259" key="2">
    <source>
        <dbReference type="Pfam" id="PF09925"/>
    </source>
</evidence>
<sequence length="330" mass="36401">MKKQTEVLDWIAAGHVAKGKESDALAASGFYPSATQWRCFIDQMLLWCGVIALGAAMIFFLAYNWQAMGRYAKFALAESAIVLSLFACWRFGLGSMVGKASLLLASLLVGALLALVGQTYQTGADTYELFAVWAIAISAWVLVAQLGALYLFWLALVNLAVMLYFHTFGGFLGMLFSTQAQLWSLFVLNTAALLVWEWAAWRGVPHVRERWPVRVLITASGVLITILALHAIFEERYRSDYAVYLRSMTLLFVYVAWLIAGFVIYRKYLKDLFVLAGCVLSLIVSANALVGRIVLSHSDAPGFLLVGLLIIGSSAWGGLWLKKVAKEMSA</sequence>
<evidence type="ECO:0000256" key="1">
    <source>
        <dbReference type="SAM" id="Phobius"/>
    </source>
</evidence>
<proteinExistence type="predicted"/>
<feature type="transmembrane region" description="Helical" evidence="1">
    <location>
        <begin position="44"/>
        <end position="65"/>
    </location>
</feature>
<name>A0ABV6IAE9_9BURK</name>
<dbReference type="EMBL" id="JBHLXJ010000003">
    <property type="protein sequence ID" value="MFC0348800.1"/>
    <property type="molecule type" value="Genomic_DNA"/>
</dbReference>
<evidence type="ECO:0000313" key="4">
    <source>
        <dbReference type="Proteomes" id="UP001589844"/>
    </source>
</evidence>
<feature type="transmembrane region" description="Helical" evidence="1">
    <location>
        <begin position="245"/>
        <end position="265"/>
    </location>
</feature>
<feature type="transmembrane region" description="Helical" evidence="1">
    <location>
        <begin position="182"/>
        <end position="201"/>
    </location>
</feature>
<keyword evidence="1" id="KW-1133">Transmembrane helix</keyword>
<feature type="transmembrane region" description="Helical" evidence="1">
    <location>
        <begin position="301"/>
        <end position="321"/>
    </location>
</feature>
<keyword evidence="1" id="KW-0472">Membrane</keyword>
<reference evidence="3 4" key="1">
    <citation type="submission" date="2024-09" db="EMBL/GenBank/DDBJ databases">
        <authorList>
            <person name="Sun Q."/>
            <person name="Mori K."/>
        </authorList>
    </citation>
    <scope>NUCLEOTIDE SEQUENCE [LARGE SCALE GENOMIC DNA]</scope>
    <source>
        <strain evidence="3 4">CCM 8677</strain>
    </source>
</reference>
<keyword evidence="4" id="KW-1185">Reference proteome</keyword>
<dbReference type="RefSeq" id="WP_390210003.1">
    <property type="nucleotide sequence ID" value="NZ_JBHLXJ010000003.1"/>
</dbReference>
<feature type="transmembrane region" description="Helical" evidence="1">
    <location>
        <begin position="272"/>
        <end position="295"/>
    </location>
</feature>
<organism evidence="3 4">
    <name type="scientific">Undibacterium danionis</name>
    <dbReference type="NCBI Taxonomy" id="1812100"/>
    <lineage>
        <taxon>Bacteria</taxon>
        <taxon>Pseudomonadati</taxon>
        <taxon>Pseudomonadota</taxon>
        <taxon>Betaproteobacteria</taxon>
        <taxon>Burkholderiales</taxon>
        <taxon>Oxalobacteraceae</taxon>
        <taxon>Undibacterium</taxon>
    </lineage>
</organism>
<dbReference type="Proteomes" id="UP001589844">
    <property type="component" value="Unassembled WGS sequence"/>
</dbReference>
<evidence type="ECO:0000313" key="3">
    <source>
        <dbReference type="EMBL" id="MFC0348800.1"/>
    </source>
</evidence>
<dbReference type="InterPro" id="IPR018677">
    <property type="entry name" value="DUF2157"/>
</dbReference>
<feature type="domain" description="DUF2157" evidence="2">
    <location>
        <begin position="9"/>
        <end position="148"/>
    </location>
</feature>
<dbReference type="Pfam" id="PF09925">
    <property type="entry name" value="DUF2157"/>
    <property type="match status" value="1"/>
</dbReference>
<feature type="transmembrane region" description="Helical" evidence="1">
    <location>
        <begin position="213"/>
        <end position="233"/>
    </location>
</feature>
<accession>A0ABV6IAE9</accession>
<protein>
    <submittedName>
        <fullName evidence="3">DUF2157 domain-containing protein</fullName>
    </submittedName>
</protein>
<feature type="transmembrane region" description="Helical" evidence="1">
    <location>
        <begin position="71"/>
        <end position="89"/>
    </location>
</feature>
<gene>
    <name evidence="3" type="ORF">ACFFJH_03200</name>
</gene>
<feature type="transmembrane region" description="Helical" evidence="1">
    <location>
        <begin position="150"/>
        <end position="176"/>
    </location>
</feature>
<feature type="transmembrane region" description="Helical" evidence="1">
    <location>
        <begin position="126"/>
        <end position="143"/>
    </location>
</feature>
<keyword evidence="1" id="KW-0812">Transmembrane</keyword>
<feature type="transmembrane region" description="Helical" evidence="1">
    <location>
        <begin position="101"/>
        <end position="120"/>
    </location>
</feature>